<dbReference type="Pfam" id="PF00990">
    <property type="entry name" value="GGDEF"/>
    <property type="match status" value="1"/>
</dbReference>
<sequence>MTPRQGLLLGLLTGLAVLGNVTAVPLFFSIHILLGSIASTLALLLLRGWWNVPITVLASLYTWKLWSQPWAIVIFSAEALWLALFVNRFSGPPQNDIKGKIILADIAFWLLVGTPLVFFFYDVVLANDPANVAVVAAKQVVNGIANTMGAFFLFVLVQVWRSRRGQGLLPLRGVVFSVVLASVLLPSMALSLLSGNLLQSATQEGVLENLQTVGEAAARITPLQYGTPSRALPSSVGSAAFLLIDTDGNRISSNPGLFLRLENSFQPAPAEQIKANGLQILIPRDHRPGLKVWSQGYWSTTQPSTRYLVQVVQPAAPLVMKLQSQSTTLLTTLLWMMLLGVLLSEVAASLVQRQLQILPQPLEAATEGPVPAASLERVAPNSLSSIAEVYELANRLQEQNTRVQRLSQDFTDVSSRLKQCTERQRRSRTFDLLTGATNRCELEQSLLQASERAQACSVPVACLAFSVQGLRSINAYHGRQKGDEVLTQLITAVKPLLRANDELFRIGGSEFLLLLWGQPLESARSTAELIRQVISQAELPPGDPSSPRLTMSAGVSLLDGTDTSGQELLSRVELALNQSRELGAHQVVVR</sequence>
<keyword evidence="4" id="KW-1185">Reference proteome</keyword>
<feature type="transmembrane region" description="Helical" evidence="1">
    <location>
        <begin position="6"/>
        <end position="27"/>
    </location>
</feature>
<dbReference type="SMART" id="SM00267">
    <property type="entry name" value="GGDEF"/>
    <property type="match status" value="1"/>
</dbReference>
<dbReference type="PANTHER" id="PTHR45138">
    <property type="entry name" value="REGULATORY COMPONENTS OF SENSORY TRANSDUCTION SYSTEM"/>
    <property type="match status" value="1"/>
</dbReference>
<keyword evidence="1" id="KW-0472">Membrane</keyword>
<evidence type="ECO:0000313" key="4">
    <source>
        <dbReference type="Proteomes" id="UP001302329"/>
    </source>
</evidence>
<dbReference type="PROSITE" id="PS50887">
    <property type="entry name" value="GGDEF"/>
    <property type="match status" value="1"/>
</dbReference>
<dbReference type="EMBL" id="JAYGHY010000019">
    <property type="protein sequence ID" value="MEA5442445.1"/>
    <property type="molecule type" value="Genomic_DNA"/>
</dbReference>
<reference evidence="3 4" key="1">
    <citation type="submission" date="2023-12" db="EMBL/GenBank/DDBJ databases">
        <title>Baltic Sea Cyanobacteria.</title>
        <authorList>
            <person name="Delbaje E."/>
            <person name="Fewer D.P."/>
            <person name="Shishido T.K."/>
        </authorList>
    </citation>
    <scope>NUCLEOTIDE SEQUENCE [LARGE SCALE GENOMIC DNA]</scope>
    <source>
        <strain evidence="3 4">UHCC 0281</strain>
    </source>
</reference>
<evidence type="ECO:0000256" key="1">
    <source>
        <dbReference type="SAM" id="Phobius"/>
    </source>
</evidence>
<dbReference type="SUPFAM" id="SSF55073">
    <property type="entry name" value="Nucleotide cyclase"/>
    <property type="match status" value="1"/>
</dbReference>
<keyword evidence="1" id="KW-1133">Transmembrane helix</keyword>
<organism evidence="3 4">
    <name type="scientific">Cyanobium gracile UHCC 0281</name>
    <dbReference type="NCBI Taxonomy" id="3110309"/>
    <lineage>
        <taxon>Bacteria</taxon>
        <taxon>Bacillati</taxon>
        <taxon>Cyanobacteriota</taxon>
        <taxon>Cyanophyceae</taxon>
        <taxon>Synechococcales</taxon>
        <taxon>Prochlorococcaceae</taxon>
        <taxon>Cyanobium</taxon>
    </lineage>
</organism>
<dbReference type="Gene3D" id="3.30.70.270">
    <property type="match status" value="1"/>
</dbReference>
<gene>
    <name evidence="3" type="ORF">VB739_07765</name>
</gene>
<dbReference type="InterPro" id="IPR043128">
    <property type="entry name" value="Rev_trsase/Diguanyl_cyclase"/>
</dbReference>
<evidence type="ECO:0000259" key="2">
    <source>
        <dbReference type="PROSITE" id="PS50887"/>
    </source>
</evidence>
<feature type="transmembrane region" description="Helical" evidence="1">
    <location>
        <begin position="101"/>
        <end position="121"/>
    </location>
</feature>
<keyword evidence="3" id="KW-0808">Transferase</keyword>
<accession>A0ABU5SVS4</accession>
<feature type="transmembrane region" description="Helical" evidence="1">
    <location>
        <begin position="141"/>
        <end position="161"/>
    </location>
</feature>
<dbReference type="PANTHER" id="PTHR45138:SF9">
    <property type="entry name" value="DIGUANYLATE CYCLASE DGCM-RELATED"/>
    <property type="match status" value="1"/>
</dbReference>
<dbReference type="CDD" id="cd01949">
    <property type="entry name" value="GGDEF"/>
    <property type="match status" value="1"/>
</dbReference>
<dbReference type="Proteomes" id="UP001302329">
    <property type="component" value="Unassembled WGS sequence"/>
</dbReference>
<dbReference type="InterPro" id="IPR000160">
    <property type="entry name" value="GGDEF_dom"/>
</dbReference>
<dbReference type="NCBIfam" id="TIGR00254">
    <property type="entry name" value="GGDEF"/>
    <property type="match status" value="1"/>
</dbReference>
<name>A0ABU5SVS4_9CYAN</name>
<feature type="transmembrane region" description="Helical" evidence="1">
    <location>
        <begin position="173"/>
        <end position="193"/>
    </location>
</feature>
<feature type="domain" description="GGDEF" evidence="2">
    <location>
        <begin position="458"/>
        <end position="590"/>
    </location>
</feature>
<proteinExistence type="predicted"/>
<keyword evidence="3" id="KW-0548">Nucleotidyltransferase</keyword>
<dbReference type="RefSeq" id="WP_323356518.1">
    <property type="nucleotide sequence ID" value="NZ_JAYGHY010000019.1"/>
</dbReference>
<feature type="transmembrane region" description="Helical" evidence="1">
    <location>
        <begin position="70"/>
        <end position="89"/>
    </location>
</feature>
<protein>
    <submittedName>
        <fullName evidence="3">GGDEF domain-containing protein</fullName>
        <ecNumber evidence="3">2.7.7.65</ecNumber>
    </submittedName>
</protein>
<dbReference type="GO" id="GO:0052621">
    <property type="term" value="F:diguanylate cyclase activity"/>
    <property type="evidence" value="ECO:0007669"/>
    <property type="project" value="UniProtKB-EC"/>
</dbReference>
<dbReference type="InterPro" id="IPR050469">
    <property type="entry name" value="Diguanylate_Cyclase"/>
</dbReference>
<evidence type="ECO:0000313" key="3">
    <source>
        <dbReference type="EMBL" id="MEA5442445.1"/>
    </source>
</evidence>
<dbReference type="InterPro" id="IPR029787">
    <property type="entry name" value="Nucleotide_cyclase"/>
</dbReference>
<keyword evidence="1" id="KW-0812">Transmembrane</keyword>
<comment type="caution">
    <text evidence="3">The sequence shown here is derived from an EMBL/GenBank/DDBJ whole genome shotgun (WGS) entry which is preliminary data.</text>
</comment>
<dbReference type="EC" id="2.7.7.65" evidence="3"/>